<protein>
    <submittedName>
        <fullName evidence="4">Ankyrin</fullName>
    </submittedName>
</protein>
<dbReference type="HOGENOM" id="CLU_000134_45_4_9"/>
<dbReference type="PROSITE" id="PS50088">
    <property type="entry name" value="ANK_REPEAT"/>
    <property type="match status" value="1"/>
</dbReference>
<organism evidence="4 5">
    <name type="scientific">Desulfotomaculum nigrificans (strain DSM 14880 / VKM B-2319 / CO-1-SRB)</name>
    <name type="common">Desulfotomaculum carboxydivorans</name>
    <dbReference type="NCBI Taxonomy" id="868595"/>
    <lineage>
        <taxon>Bacteria</taxon>
        <taxon>Bacillati</taxon>
        <taxon>Bacillota</taxon>
        <taxon>Clostridia</taxon>
        <taxon>Eubacteriales</taxon>
        <taxon>Desulfotomaculaceae</taxon>
        <taxon>Desulfotomaculum</taxon>
    </lineage>
</organism>
<keyword evidence="1" id="KW-0677">Repeat</keyword>
<keyword evidence="5" id="KW-1185">Reference proteome</keyword>
<dbReference type="InterPro" id="IPR002110">
    <property type="entry name" value="Ankyrin_rpt"/>
</dbReference>
<keyword evidence="2 3" id="KW-0040">ANK repeat</keyword>
<dbReference type="PANTHER" id="PTHR24166">
    <property type="entry name" value="ROLLING PEBBLES, ISOFORM B"/>
    <property type="match status" value="1"/>
</dbReference>
<proteinExistence type="predicted"/>
<dbReference type="PROSITE" id="PS50297">
    <property type="entry name" value="ANK_REP_REGION"/>
    <property type="match status" value="1"/>
</dbReference>
<feature type="repeat" description="ANK" evidence="3">
    <location>
        <begin position="14"/>
        <end position="46"/>
    </location>
</feature>
<sequence>MLAKGANINAQNNIGITPLMFAAGKGHAKVVELLLAHGANVNDRDKDGRTALMHAMGMGYKNVAAILKERVRPSTCFQRWLR</sequence>
<dbReference type="EMBL" id="CP002736">
    <property type="protein sequence ID" value="AEF93295.1"/>
    <property type="molecule type" value="Genomic_DNA"/>
</dbReference>
<dbReference type="PANTHER" id="PTHR24166:SF47">
    <property type="entry name" value="M-PHASE PHOSPHOPROTEIN 8"/>
    <property type="match status" value="1"/>
</dbReference>
<dbReference type="InterPro" id="IPR036770">
    <property type="entry name" value="Ankyrin_rpt-contain_sf"/>
</dbReference>
<evidence type="ECO:0000313" key="5">
    <source>
        <dbReference type="Proteomes" id="UP000009226"/>
    </source>
</evidence>
<dbReference type="STRING" id="868595.Desca_0400"/>
<evidence type="ECO:0000313" key="4">
    <source>
        <dbReference type="EMBL" id="AEF93295.1"/>
    </source>
</evidence>
<gene>
    <name evidence="4" type="ordered locus">Desca_0400</name>
</gene>
<dbReference type="SMART" id="SM00248">
    <property type="entry name" value="ANK"/>
    <property type="match status" value="2"/>
</dbReference>
<dbReference type="eggNOG" id="COG0666">
    <property type="taxonomic scope" value="Bacteria"/>
</dbReference>
<dbReference type="Gene3D" id="1.25.40.20">
    <property type="entry name" value="Ankyrin repeat-containing domain"/>
    <property type="match status" value="1"/>
</dbReference>
<evidence type="ECO:0000256" key="1">
    <source>
        <dbReference type="ARBA" id="ARBA00022737"/>
    </source>
</evidence>
<dbReference type="Proteomes" id="UP000009226">
    <property type="component" value="Chromosome"/>
</dbReference>
<dbReference type="SUPFAM" id="SSF48403">
    <property type="entry name" value="Ankyrin repeat"/>
    <property type="match status" value="1"/>
</dbReference>
<name>F6B6X0_DESCC</name>
<dbReference type="Pfam" id="PF12796">
    <property type="entry name" value="Ank_2"/>
    <property type="match status" value="1"/>
</dbReference>
<dbReference type="KEGG" id="dca:Desca_0400"/>
<reference evidence="4" key="1">
    <citation type="submission" date="2011-05" db="EMBL/GenBank/DDBJ databases">
        <title>Complete sequence of Desulfotomaculum carboxydivorans CO-1-SRB.</title>
        <authorList>
            <consortium name="US DOE Joint Genome Institute"/>
            <person name="Lucas S."/>
            <person name="Han J."/>
            <person name="Lapidus A."/>
            <person name="Cheng J.-F."/>
            <person name="Goodwin L."/>
            <person name="Pitluck S."/>
            <person name="Peters L."/>
            <person name="Mikhailova N."/>
            <person name="Lu M."/>
            <person name="Han C."/>
            <person name="Tapia R."/>
            <person name="Land M."/>
            <person name="Hauser L."/>
            <person name="Kyrpides N."/>
            <person name="Ivanova N."/>
            <person name="Pagani I."/>
            <person name="Stams A."/>
            <person name="Plugge C."/>
            <person name="Muyzer G."/>
            <person name="Kuever J."/>
            <person name="Parshina S."/>
            <person name="Ivanova A."/>
            <person name="Nazina T."/>
            <person name="Woyke T."/>
        </authorList>
    </citation>
    <scope>NUCLEOTIDE SEQUENCE [LARGE SCALE GENOMIC DNA]</scope>
    <source>
        <strain evidence="4">CO-1-SRB</strain>
    </source>
</reference>
<evidence type="ECO:0000256" key="3">
    <source>
        <dbReference type="PROSITE-ProRule" id="PRU00023"/>
    </source>
</evidence>
<dbReference type="AlphaFoldDB" id="F6B6X0"/>
<accession>F6B6X0</accession>
<dbReference type="InterPro" id="IPR050889">
    <property type="entry name" value="Dendritic_Spine_Reg/Scaffold"/>
</dbReference>
<evidence type="ECO:0000256" key="2">
    <source>
        <dbReference type="ARBA" id="ARBA00023043"/>
    </source>
</evidence>